<dbReference type="EMBL" id="QKWP01000755">
    <property type="protein sequence ID" value="RIB15306.1"/>
    <property type="molecule type" value="Genomic_DNA"/>
</dbReference>
<comment type="caution">
    <text evidence="2">The sequence shown here is derived from an EMBL/GenBank/DDBJ whole genome shotgun (WGS) entry which is preliminary data.</text>
</comment>
<gene>
    <name evidence="2" type="ORF">C2G38_2039483</name>
</gene>
<name>A0A397V7P3_9GLOM</name>
<dbReference type="AlphaFoldDB" id="A0A397V7P3"/>
<sequence length="167" mass="19303">MAKSFYISFDKILQEEFKAHVSGKKSISLTKNQIKNPPTIKSKEHTSNKRTPSRFETTKLSKKRTLAPNLQCTNEILEVDDIEKIIDFKSDNFQSSFKDCSIKENIQTRNIPCPFCADLLPNPLPEKICLLLRKIANQNRFVVMHLLKVGLTKISFKFSAYFKYVQL</sequence>
<evidence type="ECO:0000313" key="3">
    <source>
        <dbReference type="Proteomes" id="UP000266673"/>
    </source>
</evidence>
<dbReference type="Proteomes" id="UP000266673">
    <property type="component" value="Unassembled WGS sequence"/>
</dbReference>
<evidence type="ECO:0000256" key="1">
    <source>
        <dbReference type="SAM" id="MobiDB-lite"/>
    </source>
</evidence>
<evidence type="ECO:0000313" key="2">
    <source>
        <dbReference type="EMBL" id="RIB15306.1"/>
    </source>
</evidence>
<keyword evidence="3" id="KW-1185">Reference proteome</keyword>
<feature type="region of interest" description="Disordered" evidence="1">
    <location>
        <begin position="32"/>
        <end position="57"/>
    </location>
</feature>
<organism evidence="2 3">
    <name type="scientific">Gigaspora rosea</name>
    <dbReference type="NCBI Taxonomy" id="44941"/>
    <lineage>
        <taxon>Eukaryota</taxon>
        <taxon>Fungi</taxon>
        <taxon>Fungi incertae sedis</taxon>
        <taxon>Mucoromycota</taxon>
        <taxon>Glomeromycotina</taxon>
        <taxon>Glomeromycetes</taxon>
        <taxon>Diversisporales</taxon>
        <taxon>Gigasporaceae</taxon>
        <taxon>Gigaspora</taxon>
    </lineage>
</organism>
<proteinExistence type="predicted"/>
<accession>A0A397V7P3</accession>
<reference evidence="2 3" key="1">
    <citation type="submission" date="2018-06" db="EMBL/GenBank/DDBJ databases">
        <title>Comparative genomics reveals the genomic features of Rhizophagus irregularis, R. cerebriforme, R. diaphanum and Gigaspora rosea, and their symbiotic lifestyle signature.</title>
        <authorList>
            <person name="Morin E."/>
            <person name="San Clemente H."/>
            <person name="Chen E.C.H."/>
            <person name="De La Providencia I."/>
            <person name="Hainaut M."/>
            <person name="Kuo A."/>
            <person name="Kohler A."/>
            <person name="Murat C."/>
            <person name="Tang N."/>
            <person name="Roy S."/>
            <person name="Loubradou J."/>
            <person name="Henrissat B."/>
            <person name="Grigoriev I.V."/>
            <person name="Corradi N."/>
            <person name="Roux C."/>
            <person name="Martin F.M."/>
        </authorList>
    </citation>
    <scope>NUCLEOTIDE SEQUENCE [LARGE SCALE GENOMIC DNA]</scope>
    <source>
        <strain evidence="2 3">DAOM 194757</strain>
    </source>
</reference>
<protein>
    <submittedName>
        <fullName evidence="2">Uncharacterized protein</fullName>
    </submittedName>
</protein>